<organism evidence="1 2">
    <name type="scientific">Paramecium pentaurelia</name>
    <dbReference type="NCBI Taxonomy" id="43138"/>
    <lineage>
        <taxon>Eukaryota</taxon>
        <taxon>Sar</taxon>
        <taxon>Alveolata</taxon>
        <taxon>Ciliophora</taxon>
        <taxon>Intramacronucleata</taxon>
        <taxon>Oligohymenophorea</taxon>
        <taxon>Peniculida</taxon>
        <taxon>Parameciidae</taxon>
        <taxon>Paramecium</taxon>
    </lineage>
</organism>
<gene>
    <name evidence="1" type="ORF">PPENT_87.1.T0440032</name>
</gene>
<comment type="caution">
    <text evidence="1">The sequence shown here is derived from an EMBL/GenBank/DDBJ whole genome shotgun (WGS) entry which is preliminary data.</text>
</comment>
<evidence type="ECO:0000313" key="1">
    <source>
        <dbReference type="EMBL" id="CAD8166228.1"/>
    </source>
</evidence>
<sequence length="58" mass="7038">MKKTFHKQLIIPKLKIFINYIENMLISFKNRFNEKLEDLNNSYCQVKIAIVYENNQSE</sequence>
<name>A0A8S1ULW6_9CILI</name>
<reference evidence="1" key="1">
    <citation type="submission" date="2021-01" db="EMBL/GenBank/DDBJ databases">
        <authorList>
            <consortium name="Genoscope - CEA"/>
            <person name="William W."/>
        </authorList>
    </citation>
    <scope>NUCLEOTIDE SEQUENCE</scope>
</reference>
<protein>
    <submittedName>
        <fullName evidence="1">Uncharacterized protein</fullName>
    </submittedName>
</protein>
<keyword evidence="2" id="KW-1185">Reference proteome</keyword>
<dbReference type="EMBL" id="CAJJDO010000044">
    <property type="protein sequence ID" value="CAD8166228.1"/>
    <property type="molecule type" value="Genomic_DNA"/>
</dbReference>
<dbReference type="Proteomes" id="UP000689195">
    <property type="component" value="Unassembled WGS sequence"/>
</dbReference>
<proteinExistence type="predicted"/>
<evidence type="ECO:0000313" key="2">
    <source>
        <dbReference type="Proteomes" id="UP000689195"/>
    </source>
</evidence>
<accession>A0A8S1ULW6</accession>
<dbReference type="AlphaFoldDB" id="A0A8S1ULW6"/>